<sequence>MIDKFNELITLTNSKTFLNKKNEPFCIRPFDKTMYDALIETYLAYEPKNSFNGLPPIAESACIQWVNDMIRSGLNVLALSMDNTILGHSALFTVSTKLCEFFVAVSSMYQNIGIGTQLTRSVIDVSNDLGFDKIWLSVASSNLRAMHVYLKCGFDYISKGCFDDMEMILDLDCYRKKTSQR</sequence>
<dbReference type="Pfam" id="PF00583">
    <property type="entry name" value="Acetyltransf_1"/>
    <property type="match status" value="1"/>
</dbReference>
<accession>A0ABS6S2H7</accession>
<evidence type="ECO:0000259" key="1">
    <source>
        <dbReference type="PROSITE" id="PS51186"/>
    </source>
</evidence>
<name>A0ABS6S2H7_9BACT</name>
<dbReference type="RefSeq" id="WP_218253656.1">
    <property type="nucleotide sequence ID" value="NZ_JABXWD010000427.1"/>
</dbReference>
<dbReference type="InterPro" id="IPR000182">
    <property type="entry name" value="GNAT_dom"/>
</dbReference>
<gene>
    <name evidence="2" type="ORF">HWQ67_15830</name>
</gene>
<dbReference type="Gene3D" id="3.40.630.30">
    <property type="match status" value="1"/>
</dbReference>
<keyword evidence="3" id="KW-1185">Reference proteome</keyword>
<proteinExistence type="predicted"/>
<evidence type="ECO:0000313" key="3">
    <source>
        <dbReference type="Proteomes" id="UP001196980"/>
    </source>
</evidence>
<comment type="caution">
    <text evidence="2">The sequence shown here is derived from an EMBL/GenBank/DDBJ whole genome shotgun (WGS) entry which is preliminary data.</text>
</comment>
<organism evidence="2 3">
    <name type="scientific">Candidatus Magnetobacterium casense</name>
    <dbReference type="NCBI Taxonomy" id="1455061"/>
    <lineage>
        <taxon>Bacteria</taxon>
        <taxon>Pseudomonadati</taxon>
        <taxon>Nitrospirota</taxon>
        <taxon>Thermodesulfovibrionia</taxon>
        <taxon>Thermodesulfovibrionales</taxon>
        <taxon>Candidatus Magnetobacteriaceae</taxon>
        <taxon>Candidatus Magnetobacterium</taxon>
    </lineage>
</organism>
<dbReference type="PROSITE" id="PS51186">
    <property type="entry name" value="GNAT"/>
    <property type="match status" value="1"/>
</dbReference>
<dbReference type="Proteomes" id="UP001196980">
    <property type="component" value="Unassembled WGS sequence"/>
</dbReference>
<reference evidence="2 3" key="1">
    <citation type="journal article" date="2020" name="J Geophys Res Biogeosci">
        <title>Magnetotaxis as an Adaptation to Enable Bacterial Shuttling of Microbial Sulfur and Sulfur Cycling Across Aquatic Oxic#Anoxic Interfaces.</title>
        <authorList>
            <person name="Li J."/>
            <person name="Liu P."/>
            <person name="Wang J."/>
            <person name="Roberts A.P."/>
            <person name="Pan Y."/>
        </authorList>
    </citation>
    <scope>NUCLEOTIDE SEQUENCE [LARGE SCALE GENOMIC DNA]</scope>
    <source>
        <strain evidence="2 3">MYR-1_YQ</strain>
    </source>
</reference>
<feature type="domain" description="N-acetyltransferase" evidence="1">
    <location>
        <begin position="25"/>
        <end position="172"/>
    </location>
</feature>
<dbReference type="InterPro" id="IPR016181">
    <property type="entry name" value="Acyl_CoA_acyltransferase"/>
</dbReference>
<protein>
    <submittedName>
        <fullName evidence="2">GNAT family N-acetyltransferase</fullName>
    </submittedName>
</protein>
<dbReference type="EMBL" id="JABXWD010000427">
    <property type="protein sequence ID" value="MBV6343050.1"/>
    <property type="molecule type" value="Genomic_DNA"/>
</dbReference>
<dbReference type="CDD" id="cd04301">
    <property type="entry name" value="NAT_SF"/>
    <property type="match status" value="1"/>
</dbReference>
<evidence type="ECO:0000313" key="2">
    <source>
        <dbReference type="EMBL" id="MBV6343050.1"/>
    </source>
</evidence>
<dbReference type="SUPFAM" id="SSF55729">
    <property type="entry name" value="Acyl-CoA N-acyltransferases (Nat)"/>
    <property type="match status" value="1"/>
</dbReference>